<dbReference type="EMBL" id="KB469305">
    <property type="protein sequence ID" value="EPQ53684.1"/>
    <property type="molecule type" value="Genomic_DNA"/>
</dbReference>
<protein>
    <submittedName>
        <fullName evidence="5">NAD P-binding protein</fullName>
    </submittedName>
</protein>
<dbReference type="PROSITE" id="PS00061">
    <property type="entry name" value="ADH_SHORT"/>
    <property type="match status" value="1"/>
</dbReference>
<organism evidence="5 6">
    <name type="scientific">Gloeophyllum trabeum (strain ATCC 11539 / FP-39264 / Madison 617)</name>
    <name type="common">Brown rot fungus</name>
    <dbReference type="NCBI Taxonomy" id="670483"/>
    <lineage>
        <taxon>Eukaryota</taxon>
        <taxon>Fungi</taxon>
        <taxon>Dikarya</taxon>
        <taxon>Basidiomycota</taxon>
        <taxon>Agaricomycotina</taxon>
        <taxon>Agaricomycetes</taxon>
        <taxon>Gloeophyllales</taxon>
        <taxon>Gloeophyllaceae</taxon>
        <taxon>Gloeophyllum</taxon>
    </lineage>
</organism>
<sequence length="281" mass="31034">MFWRIVSRANVMDRFRDTDEPWALVTGASDGIGKSLCKVLARRGFNIILHGRDPAKLSSCCDELLVLAPKGKFEFVEADATQPALVQNVVETVSNKPLTVLINNVGYTTGPVQPLLTIDPAEIQRGIDTGVTWTAQLTRALLPLLVQHKPSLIIYLGSYAATHPPPFIALYTGTKGFVQTFSESLRREMRVIGHKEVEVQYHEVYFSATKSNGAPENLATPSPDRMAEAIISAVGSYKGHVIPYWVHELLSWVFLLVPEWLIARISGTVLAKKRTDIGPSQ</sequence>
<dbReference type="RefSeq" id="XP_007867987.1">
    <property type="nucleotide sequence ID" value="XM_007869796.1"/>
</dbReference>
<evidence type="ECO:0000256" key="4">
    <source>
        <dbReference type="ARBA" id="ARBA00023002"/>
    </source>
</evidence>
<dbReference type="PANTHER" id="PTHR43899">
    <property type="entry name" value="RH59310P"/>
    <property type="match status" value="1"/>
</dbReference>
<dbReference type="InterPro" id="IPR051019">
    <property type="entry name" value="VLCFA-Steroid_DH"/>
</dbReference>
<evidence type="ECO:0000256" key="3">
    <source>
        <dbReference type="ARBA" id="ARBA00022857"/>
    </source>
</evidence>
<dbReference type="InterPro" id="IPR020904">
    <property type="entry name" value="Sc_DH/Rdtase_CS"/>
</dbReference>
<keyword evidence="6" id="KW-1185">Reference proteome</keyword>
<dbReference type="InterPro" id="IPR002347">
    <property type="entry name" value="SDR_fam"/>
</dbReference>
<dbReference type="GO" id="GO:0005783">
    <property type="term" value="C:endoplasmic reticulum"/>
    <property type="evidence" value="ECO:0007669"/>
    <property type="project" value="UniProtKB-SubCell"/>
</dbReference>
<evidence type="ECO:0000256" key="2">
    <source>
        <dbReference type="ARBA" id="ARBA00006484"/>
    </source>
</evidence>
<keyword evidence="3" id="KW-0521">NADP</keyword>
<gene>
    <name evidence="5" type="ORF">GLOTRDRAFT_78743</name>
</gene>
<dbReference type="SUPFAM" id="SSF51735">
    <property type="entry name" value="NAD(P)-binding Rossmann-fold domains"/>
    <property type="match status" value="1"/>
</dbReference>
<dbReference type="GO" id="GO:0016491">
    <property type="term" value="F:oxidoreductase activity"/>
    <property type="evidence" value="ECO:0007669"/>
    <property type="project" value="UniProtKB-KW"/>
</dbReference>
<dbReference type="HOGENOM" id="CLU_010194_38_2_1"/>
<dbReference type="Proteomes" id="UP000030669">
    <property type="component" value="Unassembled WGS sequence"/>
</dbReference>
<proteinExistence type="inferred from homology"/>
<dbReference type="PRINTS" id="PR00081">
    <property type="entry name" value="GDHRDH"/>
</dbReference>
<evidence type="ECO:0000256" key="1">
    <source>
        <dbReference type="ARBA" id="ARBA00004240"/>
    </source>
</evidence>
<dbReference type="PANTHER" id="PTHR43899:SF13">
    <property type="entry name" value="RH59310P"/>
    <property type="match status" value="1"/>
</dbReference>
<accession>S7RLV8</accession>
<dbReference type="GeneID" id="19308838"/>
<dbReference type="AlphaFoldDB" id="S7RLV8"/>
<dbReference type="KEGG" id="gtr:GLOTRDRAFT_78743"/>
<dbReference type="InterPro" id="IPR036291">
    <property type="entry name" value="NAD(P)-bd_dom_sf"/>
</dbReference>
<dbReference type="OMA" id="MTAFPWR"/>
<comment type="subcellular location">
    <subcellularLocation>
        <location evidence="1">Endoplasmic reticulum</location>
    </subcellularLocation>
</comment>
<dbReference type="Gene3D" id="3.40.50.720">
    <property type="entry name" value="NAD(P)-binding Rossmann-like Domain"/>
    <property type="match status" value="1"/>
</dbReference>
<keyword evidence="4" id="KW-0560">Oxidoreductase</keyword>
<dbReference type="STRING" id="670483.S7RLV8"/>
<dbReference type="Pfam" id="PF00106">
    <property type="entry name" value="adh_short"/>
    <property type="match status" value="1"/>
</dbReference>
<evidence type="ECO:0000313" key="5">
    <source>
        <dbReference type="EMBL" id="EPQ53684.1"/>
    </source>
</evidence>
<dbReference type="OrthoDB" id="47007at2759"/>
<dbReference type="PIRSF" id="PIRSF000126">
    <property type="entry name" value="11-beta-HSD1"/>
    <property type="match status" value="1"/>
</dbReference>
<dbReference type="eggNOG" id="ENOG502S55I">
    <property type="taxonomic scope" value="Eukaryota"/>
</dbReference>
<comment type="similarity">
    <text evidence="2">Belongs to the short-chain dehydrogenases/reductases (SDR) family.</text>
</comment>
<evidence type="ECO:0000313" key="6">
    <source>
        <dbReference type="Proteomes" id="UP000030669"/>
    </source>
</evidence>
<name>S7RLV8_GLOTA</name>
<reference evidence="5 6" key="1">
    <citation type="journal article" date="2012" name="Science">
        <title>The Paleozoic origin of enzymatic lignin decomposition reconstructed from 31 fungal genomes.</title>
        <authorList>
            <person name="Floudas D."/>
            <person name="Binder M."/>
            <person name="Riley R."/>
            <person name="Barry K."/>
            <person name="Blanchette R.A."/>
            <person name="Henrissat B."/>
            <person name="Martinez A.T."/>
            <person name="Otillar R."/>
            <person name="Spatafora J.W."/>
            <person name="Yadav J.S."/>
            <person name="Aerts A."/>
            <person name="Benoit I."/>
            <person name="Boyd A."/>
            <person name="Carlson A."/>
            <person name="Copeland A."/>
            <person name="Coutinho P.M."/>
            <person name="de Vries R.P."/>
            <person name="Ferreira P."/>
            <person name="Findley K."/>
            <person name="Foster B."/>
            <person name="Gaskell J."/>
            <person name="Glotzer D."/>
            <person name="Gorecki P."/>
            <person name="Heitman J."/>
            <person name="Hesse C."/>
            <person name="Hori C."/>
            <person name="Igarashi K."/>
            <person name="Jurgens J.A."/>
            <person name="Kallen N."/>
            <person name="Kersten P."/>
            <person name="Kohler A."/>
            <person name="Kuees U."/>
            <person name="Kumar T.K.A."/>
            <person name="Kuo A."/>
            <person name="LaButti K."/>
            <person name="Larrondo L.F."/>
            <person name="Lindquist E."/>
            <person name="Ling A."/>
            <person name="Lombard V."/>
            <person name="Lucas S."/>
            <person name="Lundell T."/>
            <person name="Martin R."/>
            <person name="McLaughlin D.J."/>
            <person name="Morgenstern I."/>
            <person name="Morin E."/>
            <person name="Murat C."/>
            <person name="Nagy L.G."/>
            <person name="Nolan M."/>
            <person name="Ohm R.A."/>
            <person name="Patyshakuliyeva A."/>
            <person name="Rokas A."/>
            <person name="Ruiz-Duenas F.J."/>
            <person name="Sabat G."/>
            <person name="Salamov A."/>
            <person name="Samejima M."/>
            <person name="Schmutz J."/>
            <person name="Slot J.C."/>
            <person name="St John F."/>
            <person name="Stenlid J."/>
            <person name="Sun H."/>
            <person name="Sun S."/>
            <person name="Syed K."/>
            <person name="Tsang A."/>
            <person name="Wiebenga A."/>
            <person name="Young D."/>
            <person name="Pisabarro A."/>
            <person name="Eastwood D.C."/>
            <person name="Martin F."/>
            <person name="Cullen D."/>
            <person name="Grigoriev I.V."/>
            <person name="Hibbett D.S."/>
        </authorList>
    </citation>
    <scope>NUCLEOTIDE SEQUENCE [LARGE SCALE GENOMIC DNA]</scope>
    <source>
        <strain evidence="5 6">ATCC 11539</strain>
    </source>
</reference>